<dbReference type="Proteomes" id="UP001220010">
    <property type="component" value="Unassembled WGS sequence"/>
</dbReference>
<dbReference type="EMBL" id="JARFPK010000094">
    <property type="protein sequence ID" value="MDF0591946.1"/>
    <property type="molecule type" value="Genomic_DNA"/>
</dbReference>
<dbReference type="InterPro" id="IPR015421">
    <property type="entry name" value="PyrdxlP-dep_Trfase_major"/>
</dbReference>
<comment type="similarity">
    <text evidence="1">Belongs to the DegT/DnrJ/EryC1 family.</text>
</comment>
<evidence type="ECO:0000313" key="3">
    <source>
        <dbReference type="Proteomes" id="UP001220010"/>
    </source>
</evidence>
<dbReference type="Gene3D" id="3.40.640.10">
    <property type="entry name" value="Type I PLP-dependent aspartate aminotransferase-like (Major domain)"/>
    <property type="match status" value="1"/>
</dbReference>
<organism evidence="2 3">
    <name type="scientific">Candidatus Methanocrinis natronophilus</name>
    <dbReference type="NCBI Taxonomy" id="3033396"/>
    <lineage>
        <taxon>Archaea</taxon>
        <taxon>Methanobacteriati</taxon>
        <taxon>Methanobacteriota</taxon>
        <taxon>Stenosarchaea group</taxon>
        <taxon>Methanomicrobia</taxon>
        <taxon>Methanotrichales</taxon>
        <taxon>Methanotrichaceae</taxon>
        <taxon>Methanocrinis</taxon>
    </lineage>
</organism>
<keyword evidence="1" id="KW-0663">Pyridoxal phosphate</keyword>
<protein>
    <submittedName>
        <fullName evidence="2">DegT/DnrJ/EryC1/StrS family aminotransferase</fullName>
    </submittedName>
</protein>
<dbReference type="InterPro" id="IPR000653">
    <property type="entry name" value="DegT/StrS_aminotransferase"/>
</dbReference>
<keyword evidence="2" id="KW-0808">Transferase</keyword>
<dbReference type="Pfam" id="PF01041">
    <property type="entry name" value="DegT_DnrJ_EryC1"/>
    <property type="match status" value="1"/>
</dbReference>
<dbReference type="InterPro" id="IPR015422">
    <property type="entry name" value="PyrdxlP-dep_Trfase_small"/>
</dbReference>
<dbReference type="Gene3D" id="3.90.1150.10">
    <property type="entry name" value="Aspartate Aminotransferase, domain 1"/>
    <property type="match status" value="1"/>
</dbReference>
<dbReference type="PANTHER" id="PTHR30244">
    <property type="entry name" value="TRANSAMINASE"/>
    <property type="match status" value="1"/>
</dbReference>
<proteinExistence type="inferred from homology"/>
<accession>A0ABT5XB46</accession>
<dbReference type="SUPFAM" id="SSF53383">
    <property type="entry name" value="PLP-dependent transferases"/>
    <property type="match status" value="1"/>
</dbReference>
<dbReference type="GO" id="GO:0008483">
    <property type="term" value="F:transaminase activity"/>
    <property type="evidence" value="ECO:0007669"/>
    <property type="project" value="UniProtKB-KW"/>
</dbReference>
<keyword evidence="3" id="KW-1185">Reference proteome</keyword>
<keyword evidence="2" id="KW-0032">Aminotransferase</keyword>
<dbReference type="CDD" id="cd00616">
    <property type="entry name" value="AHBA_syn"/>
    <property type="match status" value="1"/>
</dbReference>
<name>A0ABT5XB46_9EURY</name>
<dbReference type="InterPro" id="IPR015424">
    <property type="entry name" value="PyrdxlP-dep_Trfase"/>
</dbReference>
<sequence length="322" mass="36195">MAQFEDRFAEYVGTDYGAAVSNGTTGLHAALAALGVGESDDVITTPFSFIATATSILMQGARPVFYDIDPETYNIDPDEIEDAITGRTKAIIVVHLYGLPCDMKPIMEIAEERDLLVIEDACQAHGAEYHGRRAGSIGDAGVFSFYPTKNMTTGEGGMITTSDQKVAERARMIRNHGQSERYVHPILGYNYRMTNLAAAIGLSQLKMIDHFNEKRRENARYYDENLNLDAPFVPDGYKHVYHQYTIQVDEREKFTRHLEEEGVGYGVHYPIPIHRQPLMREYNGQSFPRTEEASRRVVSIPVHPGLSIEEREQVVRALNGYV</sequence>
<gene>
    <name evidence="2" type="ORF">P0O15_12335</name>
</gene>
<evidence type="ECO:0000313" key="2">
    <source>
        <dbReference type="EMBL" id="MDF0591946.1"/>
    </source>
</evidence>
<reference evidence="2 3" key="1">
    <citation type="submission" date="2023-03" db="EMBL/GenBank/DDBJ databases">
        <title>WGS of Methanotrichaceae archaeon Mx.</title>
        <authorList>
            <person name="Sorokin D.Y."/>
            <person name="Merkel A.Y."/>
        </authorList>
    </citation>
    <scope>NUCLEOTIDE SEQUENCE [LARGE SCALE GENOMIC DNA]</scope>
    <source>
        <strain evidence="2 3">Mx</strain>
    </source>
</reference>
<dbReference type="PIRSF" id="PIRSF000390">
    <property type="entry name" value="PLP_StrS"/>
    <property type="match status" value="1"/>
</dbReference>
<comment type="caution">
    <text evidence="2">The sequence shown here is derived from an EMBL/GenBank/DDBJ whole genome shotgun (WGS) entry which is preliminary data.</text>
</comment>
<dbReference type="PANTHER" id="PTHR30244:SF34">
    <property type="entry name" value="DTDP-4-AMINO-4,6-DIDEOXYGALACTOSE TRANSAMINASE"/>
    <property type="match status" value="1"/>
</dbReference>
<evidence type="ECO:0000256" key="1">
    <source>
        <dbReference type="RuleBase" id="RU004508"/>
    </source>
</evidence>